<dbReference type="Gene3D" id="1.10.3020.10">
    <property type="entry name" value="alpha-amino acid ester hydrolase ( Helical cap domain)"/>
    <property type="match status" value="1"/>
</dbReference>
<feature type="domain" description="Xaa-Pro dipeptidyl-peptidase C-terminal" evidence="3">
    <location>
        <begin position="316"/>
        <end position="570"/>
    </location>
</feature>
<dbReference type="InterPro" id="IPR013736">
    <property type="entry name" value="Xaa-Pro_dipept_C"/>
</dbReference>
<dbReference type="Gene3D" id="2.60.120.260">
    <property type="entry name" value="Galactose-binding domain-like"/>
    <property type="match status" value="1"/>
</dbReference>
<keyword evidence="1 4" id="KW-0378">Hydrolase</keyword>
<dbReference type="SUPFAM" id="SSF49785">
    <property type="entry name" value="Galactose-binding domain-like"/>
    <property type="match status" value="1"/>
</dbReference>
<dbReference type="Proteomes" id="UP000315647">
    <property type="component" value="Chromosome"/>
</dbReference>
<keyword evidence="2" id="KW-0732">Signal</keyword>
<dbReference type="InterPro" id="IPR000383">
    <property type="entry name" value="Xaa-Pro-like_dom"/>
</dbReference>
<dbReference type="PANTHER" id="PTHR43056">
    <property type="entry name" value="PEPTIDASE S9 PROLYL OLIGOPEPTIDASE"/>
    <property type="match status" value="1"/>
</dbReference>
<evidence type="ECO:0000313" key="4">
    <source>
        <dbReference type="EMBL" id="QDT29537.1"/>
    </source>
</evidence>
<dbReference type="InterPro" id="IPR029058">
    <property type="entry name" value="AB_hydrolase_fold"/>
</dbReference>
<evidence type="ECO:0000313" key="5">
    <source>
        <dbReference type="Proteomes" id="UP000315647"/>
    </source>
</evidence>
<reference evidence="4 5" key="1">
    <citation type="submission" date="2019-03" db="EMBL/GenBank/DDBJ databases">
        <title>Deep-cultivation of Planctomycetes and their phenomic and genomic characterization uncovers novel biology.</title>
        <authorList>
            <person name="Wiegand S."/>
            <person name="Jogler M."/>
            <person name="Boedeker C."/>
            <person name="Pinto D."/>
            <person name="Vollmers J."/>
            <person name="Rivas-Marin E."/>
            <person name="Kohn T."/>
            <person name="Peeters S.H."/>
            <person name="Heuer A."/>
            <person name="Rast P."/>
            <person name="Oberbeckmann S."/>
            <person name="Bunk B."/>
            <person name="Jeske O."/>
            <person name="Meyerdierks A."/>
            <person name="Storesund J.E."/>
            <person name="Kallscheuer N."/>
            <person name="Luecker S."/>
            <person name="Lage O.M."/>
            <person name="Pohl T."/>
            <person name="Merkel B.J."/>
            <person name="Hornburger P."/>
            <person name="Mueller R.-W."/>
            <person name="Bruemmer F."/>
            <person name="Labrenz M."/>
            <person name="Spormann A.M."/>
            <person name="Op den Camp H."/>
            <person name="Overmann J."/>
            <person name="Amann R."/>
            <person name="Jetten M.S.M."/>
            <person name="Mascher T."/>
            <person name="Medema M.H."/>
            <person name="Devos D.P."/>
            <person name="Kaster A.-K."/>
            <person name="Ovreas L."/>
            <person name="Rohde M."/>
            <person name="Galperin M.Y."/>
            <person name="Jogler C."/>
        </authorList>
    </citation>
    <scope>NUCLEOTIDE SEQUENCE [LARGE SCALE GENOMIC DNA]</scope>
    <source>
        <strain evidence="4 5">Enr10</strain>
    </source>
</reference>
<dbReference type="Pfam" id="PF02129">
    <property type="entry name" value="Peptidase_S15"/>
    <property type="match status" value="1"/>
</dbReference>
<organism evidence="4 5">
    <name type="scientific">Gimesia panareensis</name>
    <dbReference type="NCBI Taxonomy" id="2527978"/>
    <lineage>
        <taxon>Bacteria</taxon>
        <taxon>Pseudomonadati</taxon>
        <taxon>Planctomycetota</taxon>
        <taxon>Planctomycetia</taxon>
        <taxon>Planctomycetales</taxon>
        <taxon>Planctomycetaceae</taxon>
        <taxon>Gimesia</taxon>
    </lineage>
</organism>
<dbReference type="Pfam" id="PF08530">
    <property type="entry name" value="PepX_C"/>
    <property type="match status" value="1"/>
</dbReference>
<feature type="signal peptide" evidence="2">
    <location>
        <begin position="1"/>
        <end position="21"/>
    </location>
</feature>
<protein>
    <submittedName>
        <fullName evidence="4">Cocaine esterase</fullName>
        <ecNumber evidence="4">3.1.1.84</ecNumber>
    </submittedName>
</protein>
<dbReference type="AlphaFoldDB" id="A0A517QD26"/>
<dbReference type="RefSeq" id="WP_145451563.1">
    <property type="nucleotide sequence ID" value="NZ_CP037421.1"/>
</dbReference>
<dbReference type="GO" id="GO:0008239">
    <property type="term" value="F:dipeptidyl-peptidase activity"/>
    <property type="evidence" value="ECO:0007669"/>
    <property type="project" value="InterPro"/>
</dbReference>
<accession>A0A517QD26</accession>
<evidence type="ECO:0000256" key="1">
    <source>
        <dbReference type="ARBA" id="ARBA00022801"/>
    </source>
</evidence>
<feature type="chain" id="PRO_5021804883" evidence="2">
    <location>
        <begin position="22"/>
        <end position="575"/>
    </location>
</feature>
<dbReference type="SMART" id="SM00939">
    <property type="entry name" value="PepX_C"/>
    <property type="match status" value="1"/>
</dbReference>
<dbReference type="InterPro" id="IPR008979">
    <property type="entry name" value="Galactose-bd-like_sf"/>
</dbReference>
<dbReference type="EMBL" id="CP037421">
    <property type="protein sequence ID" value="QDT29537.1"/>
    <property type="molecule type" value="Genomic_DNA"/>
</dbReference>
<gene>
    <name evidence="4" type="primary">cocE_5</name>
    <name evidence="4" type="ORF">Enr10x_48920</name>
</gene>
<proteinExistence type="predicted"/>
<evidence type="ECO:0000256" key="2">
    <source>
        <dbReference type="SAM" id="SignalP"/>
    </source>
</evidence>
<dbReference type="SUPFAM" id="SSF53474">
    <property type="entry name" value="alpha/beta-Hydrolases"/>
    <property type="match status" value="1"/>
</dbReference>
<dbReference type="NCBIfam" id="TIGR00976">
    <property type="entry name" value="CocE_NonD"/>
    <property type="match status" value="1"/>
</dbReference>
<name>A0A517QD26_9PLAN</name>
<keyword evidence="5" id="KW-1185">Reference proteome</keyword>
<evidence type="ECO:0000259" key="3">
    <source>
        <dbReference type="SMART" id="SM00939"/>
    </source>
</evidence>
<dbReference type="InterPro" id="IPR005674">
    <property type="entry name" value="CocE/Ser_esterase"/>
</dbReference>
<dbReference type="EC" id="3.1.1.84" evidence="4"/>
<dbReference type="PANTHER" id="PTHR43056:SF10">
    <property type="entry name" value="COCE_NOND FAMILY, PUTATIVE (AFU_ORTHOLOGUE AFUA_7G00600)-RELATED"/>
    <property type="match status" value="1"/>
</dbReference>
<sequence length="575" mass="64212" precursor="true">MKRSHVLAVCFCLFVASWLHAAETPSVTQETVMVPMRDGVLLATDVYRDPNLKQAPVLLMRTPYNKDRVKKIAERYAAAGFITVVQDCRGKFQSEGIFYPYDHEGRDGYDAIEWLGKQPWCNGRIGMWGASYVGATQWLAANEHPPGLVTIAPMATFSSFYRNLYLGGAMRLSLITRWASGNSKKPEGAEVTSDWRATLLHLPMSEIDEQIGWSIPWLEGMLTHPEHNGYWNRTELTDEIVDLELPMQHIVGYYDFFSRETVGNFMRMQQQARDAQTRGKQQLILGPWDHGSIGRAQVGDVDFGPHAVMDKAGENLQWFERYLKAGPENDSAVEVPVRYFSMGENVWREANTWPPRGFCETPFYLHSAGNANTGSGDGTLTYCPPTDAETADAFKADPADPAPACPVTEKRPLISATWAPVDQRPIEKRKDVLVYTSGAFTEPLRFAGNARAKLFVSADTPDADWVVKLIDVHPDGFAQNLAVGILRGRFRDSERQPKLMKSGQVYEITVDLGPIAAQIGKGHKLRVDICGAYFPLFDRNPNTGEGPFGKGTKVATEKVYHDAVRPSQIILPCQY</sequence>
<dbReference type="InterPro" id="IPR050585">
    <property type="entry name" value="Xaa-Pro_dipeptidyl-ppase/CocE"/>
</dbReference>
<dbReference type="Gene3D" id="3.40.50.1820">
    <property type="entry name" value="alpha/beta hydrolase"/>
    <property type="match status" value="1"/>
</dbReference>